<dbReference type="GO" id="GO:0007411">
    <property type="term" value="P:axon guidance"/>
    <property type="evidence" value="ECO:0007669"/>
    <property type="project" value="TreeGrafter"/>
</dbReference>
<dbReference type="InterPro" id="IPR013098">
    <property type="entry name" value="Ig_I-set"/>
</dbReference>
<evidence type="ECO:0000256" key="7">
    <source>
        <dbReference type="ARBA" id="ARBA00023157"/>
    </source>
</evidence>
<sequence length="267" mass="29774">MAIMECSPPRGYPEPTVRWRKDDILLPINGRFRLSGTNLQINNVQPEDNGRYQCIAQNMAGSRESPPAQLNVRVKPYFIIKPEDITALANEIAEIHCKVGGDPPPTVSWRREGGQISSQRASITEDNSLRIINVTEEDEGVSKPTFLIEPKDVRVTMNSMARFDCVANGNPRPSVFWNKEGNQFLMFPDNKYERFLVTPEGSLIISPVKKEDKGYYVCSALSVVSSARTKAYLNITTTNDLPPPIIILGPADQTLPEHTTAMLPCDI</sequence>
<organism evidence="10 11">
    <name type="scientific">Euroglyphus maynei</name>
    <name type="common">Mayne's house dust mite</name>
    <dbReference type="NCBI Taxonomy" id="6958"/>
    <lineage>
        <taxon>Eukaryota</taxon>
        <taxon>Metazoa</taxon>
        <taxon>Ecdysozoa</taxon>
        <taxon>Arthropoda</taxon>
        <taxon>Chelicerata</taxon>
        <taxon>Arachnida</taxon>
        <taxon>Acari</taxon>
        <taxon>Acariformes</taxon>
        <taxon>Sarcoptiformes</taxon>
        <taxon>Astigmata</taxon>
        <taxon>Psoroptidia</taxon>
        <taxon>Analgoidea</taxon>
        <taxon>Pyroglyphidae</taxon>
        <taxon>Pyroglyphinae</taxon>
        <taxon>Euroglyphus</taxon>
    </lineage>
</organism>
<evidence type="ECO:0000256" key="8">
    <source>
        <dbReference type="ARBA" id="ARBA00023319"/>
    </source>
</evidence>
<dbReference type="GO" id="GO:0030424">
    <property type="term" value="C:axon"/>
    <property type="evidence" value="ECO:0007669"/>
    <property type="project" value="TreeGrafter"/>
</dbReference>
<dbReference type="SMART" id="SM00409">
    <property type="entry name" value="IG"/>
    <property type="match status" value="3"/>
</dbReference>
<comment type="subcellular location">
    <subcellularLocation>
        <location evidence="1">Membrane</location>
        <topology evidence="1">Single-pass membrane protein</topology>
    </subcellularLocation>
</comment>
<evidence type="ECO:0000256" key="5">
    <source>
        <dbReference type="ARBA" id="ARBA00022989"/>
    </source>
</evidence>
<dbReference type="GO" id="GO:0007156">
    <property type="term" value="P:homophilic cell adhesion via plasma membrane adhesion molecules"/>
    <property type="evidence" value="ECO:0007669"/>
    <property type="project" value="TreeGrafter"/>
</dbReference>
<dbReference type="InterPro" id="IPR007110">
    <property type="entry name" value="Ig-like_dom"/>
</dbReference>
<keyword evidence="6" id="KW-0472">Membrane</keyword>
<feature type="domain" description="Ig-like" evidence="9">
    <location>
        <begin position="1"/>
        <end position="71"/>
    </location>
</feature>
<dbReference type="Pfam" id="PF13927">
    <property type="entry name" value="Ig_3"/>
    <property type="match status" value="2"/>
</dbReference>
<evidence type="ECO:0000259" key="9">
    <source>
        <dbReference type="PROSITE" id="PS50835"/>
    </source>
</evidence>
<keyword evidence="5" id="KW-1133">Transmembrane helix</keyword>
<evidence type="ECO:0000313" key="10">
    <source>
        <dbReference type="EMBL" id="OTF78873.1"/>
    </source>
</evidence>
<evidence type="ECO:0000313" key="11">
    <source>
        <dbReference type="Proteomes" id="UP000194236"/>
    </source>
</evidence>
<dbReference type="PROSITE" id="PS50835">
    <property type="entry name" value="IG_LIKE"/>
    <property type="match status" value="3"/>
</dbReference>
<evidence type="ECO:0000256" key="2">
    <source>
        <dbReference type="ARBA" id="ARBA00022692"/>
    </source>
</evidence>
<evidence type="ECO:0000256" key="1">
    <source>
        <dbReference type="ARBA" id="ARBA00004167"/>
    </source>
</evidence>
<dbReference type="SMART" id="SM00408">
    <property type="entry name" value="IGc2"/>
    <property type="match status" value="3"/>
</dbReference>
<feature type="domain" description="Ig-like" evidence="9">
    <location>
        <begin position="76"/>
        <end position="140"/>
    </location>
</feature>
<dbReference type="PANTHER" id="PTHR10075">
    <property type="entry name" value="BASIGIN RELATED"/>
    <property type="match status" value="1"/>
</dbReference>
<proteinExistence type="predicted"/>
<dbReference type="GO" id="GO:0005886">
    <property type="term" value="C:plasma membrane"/>
    <property type="evidence" value="ECO:0007669"/>
    <property type="project" value="TreeGrafter"/>
</dbReference>
<keyword evidence="4" id="KW-0677">Repeat</keyword>
<dbReference type="InterPro" id="IPR003599">
    <property type="entry name" value="Ig_sub"/>
</dbReference>
<dbReference type="InterPro" id="IPR003598">
    <property type="entry name" value="Ig_sub2"/>
</dbReference>
<comment type="caution">
    <text evidence="10">The sequence shown here is derived from an EMBL/GenBank/DDBJ whole genome shotgun (WGS) entry which is preliminary data.</text>
</comment>
<dbReference type="GO" id="GO:0098632">
    <property type="term" value="F:cell-cell adhesion mediator activity"/>
    <property type="evidence" value="ECO:0007669"/>
    <property type="project" value="TreeGrafter"/>
</dbReference>
<dbReference type="Proteomes" id="UP000194236">
    <property type="component" value="Unassembled WGS sequence"/>
</dbReference>
<dbReference type="AlphaFoldDB" id="A0A1Y3BGC2"/>
<keyword evidence="11" id="KW-1185">Reference proteome</keyword>
<evidence type="ECO:0000256" key="6">
    <source>
        <dbReference type="ARBA" id="ARBA00023136"/>
    </source>
</evidence>
<dbReference type="InterPro" id="IPR036179">
    <property type="entry name" value="Ig-like_dom_sf"/>
</dbReference>
<dbReference type="OrthoDB" id="428111at2759"/>
<dbReference type="EMBL" id="MUJZ01025916">
    <property type="protein sequence ID" value="OTF78873.1"/>
    <property type="molecule type" value="Genomic_DNA"/>
</dbReference>
<dbReference type="SUPFAM" id="SSF48726">
    <property type="entry name" value="Immunoglobulin"/>
    <property type="match status" value="3"/>
</dbReference>
<evidence type="ECO:0000256" key="3">
    <source>
        <dbReference type="ARBA" id="ARBA00022729"/>
    </source>
</evidence>
<evidence type="ECO:0000256" key="4">
    <source>
        <dbReference type="ARBA" id="ARBA00022737"/>
    </source>
</evidence>
<dbReference type="Gene3D" id="2.60.40.10">
    <property type="entry name" value="Immunoglobulins"/>
    <property type="match status" value="3"/>
</dbReference>
<gene>
    <name evidence="10" type="ORF">BLA29_004677</name>
</gene>
<keyword evidence="8" id="KW-0393">Immunoglobulin domain</keyword>
<keyword evidence="3" id="KW-0732">Signal</keyword>
<keyword evidence="2" id="KW-0812">Transmembrane</keyword>
<reference evidence="10 11" key="1">
    <citation type="submission" date="2017-03" db="EMBL/GenBank/DDBJ databases">
        <title>Genome Survey of Euroglyphus maynei.</title>
        <authorList>
            <person name="Arlian L.G."/>
            <person name="Morgan M.S."/>
            <person name="Rider S.D."/>
        </authorList>
    </citation>
    <scope>NUCLEOTIDE SEQUENCE [LARGE SCALE GENOMIC DNA]</scope>
    <source>
        <strain evidence="10">Arlian Lab</strain>
        <tissue evidence="10">Whole body</tissue>
    </source>
</reference>
<accession>A0A1Y3BGC2</accession>
<feature type="domain" description="Ig-like" evidence="9">
    <location>
        <begin position="144"/>
        <end position="236"/>
    </location>
</feature>
<protein>
    <recommendedName>
        <fullName evidence="9">Ig-like domain-containing protein</fullName>
    </recommendedName>
</protein>
<keyword evidence="7" id="KW-1015">Disulfide bond</keyword>
<dbReference type="GO" id="GO:0070593">
    <property type="term" value="P:dendrite self-avoidance"/>
    <property type="evidence" value="ECO:0007669"/>
    <property type="project" value="TreeGrafter"/>
</dbReference>
<name>A0A1Y3BGC2_EURMA</name>
<dbReference type="FunFam" id="2.60.40.10:FF:000008">
    <property type="entry name" value="roundabout homolog 2 isoform X2"/>
    <property type="match status" value="1"/>
</dbReference>
<dbReference type="PANTHER" id="PTHR10075:SF100">
    <property type="entry name" value="FASCICLIN-2"/>
    <property type="match status" value="1"/>
</dbReference>
<dbReference type="Pfam" id="PF07679">
    <property type="entry name" value="I-set"/>
    <property type="match status" value="1"/>
</dbReference>
<dbReference type="InterPro" id="IPR013783">
    <property type="entry name" value="Ig-like_fold"/>
</dbReference>